<keyword evidence="5" id="KW-0255">Endonuclease</keyword>
<proteinExistence type="inferred from homology"/>
<gene>
    <name evidence="9" type="ORF">EXJ73_16165</name>
</gene>
<evidence type="ECO:0000256" key="5">
    <source>
        <dbReference type="ARBA" id="ARBA00022759"/>
    </source>
</evidence>
<evidence type="ECO:0000313" key="9">
    <source>
        <dbReference type="EMBL" id="MDG0863997.1"/>
    </source>
</evidence>
<comment type="function">
    <text evidence="1">Possible endonuclease which induces a single-strand cut and initiates DNA replication.</text>
</comment>
<dbReference type="GO" id="GO:0004519">
    <property type="term" value="F:endonuclease activity"/>
    <property type="evidence" value="ECO:0007669"/>
    <property type="project" value="UniProtKB-KW"/>
</dbReference>
<evidence type="ECO:0000256" key="4">
    <source>
        <dbReference type="ARBA" id="ARBA00022722"/>
    </source>
</evidence>
<keyword evidence="3" id="KW-0235">DNA replication</keyword>
<dbReference type="InterPro" id="IPR008766">
    <property type="entry name" value="Replication_gene_A-like"/>
</dbReference>
<dbReference type="AlphaFoldDB" id="A0A9X4R557"/>
<evidence type="ECO:0000313" key="10">
    <source>
        <dbReference type="Proteomes" id="UP001152766"/>
    </source>
</evidence>
<evidence type="ECO:0000256" key="7">
    <source>
        <dbReference type="SAM" id="MobiDB-lite"/>
    </source>
</evidence>
<feature type="domain" description="Replication gene A protein-like" evidence="8">
    <location>
        <begin position="1"/>
        <end position="62"/>
    </location>
</feature>
<protein>
    <recommendedName>
        <fullName evidence="8">Replication gene A protein-like domain-containing protein</fullName>
    </recommendedName>
</protein>
<evidence type="ECO:0000256" key="1">
    <source>
        <dbReference type="ARBA" id="ARBA00003293"/>
    </source>
</evidence>
<comment type="similarity">
    <text evidence="2">Belongs to the phage GPA family.</text>
</comment>
<dbReference type="EMBL" id="SGUG01000025">
    <property type="protein sequence ID" value="MDG0863997.1"/>
    <property type="molecule type" value="Genomic_DNA"/>
</dbReference>
<evidence type="ECO:0000259" key="8">
    <source>
        <dbReference type="Pfam" id="PF05840"/>
    </source>
</evidence>
<dbReference type="Pfam" id="PF05840">
    <property type="entry name" value="Phage_GPA"/>
    <property type="match status" value="1"/>
</dbReference>
<dbReference type="RefSeq" id="WP_268153545.1">
    <property type="nucleotide sequence ID" value="NZ_JAPPUW010000024.1"/>
</dbReference>
<evidence type="ECO:0000256" key="6">
    <source>
        <dbReference type="ARBA" id="ARBA00022801"/>
    </source>
</evidence>
<accession>A0A9X4R557</accession>
<comment type="caution">
    <text evidence="9">The sequence shown here is derived from an EMBL/GenBank/DDBJ whole genome shotgun (WGS) entry which is preliminary data.</text>
</comment>
<keyword evidence="10" id="KW-1185">Reference proteome</keyword>
<dbReference type="Proteomes" id="UP001152766">
    <property type="component" value="Unassembled WGS sequence"/>
</dbReference>
<dbReference type="GO" id="GO:0006260">
    <property type="term" value="P:DNA replication"/>
    <property type="evidence" value="ECO:0007669"/>
    <property type="project" value="UniProtKB-KW"/>
</dbReference>
<keyword evidence="6" id="KW-0378">Hydrolase</keyword>
<name>A0A9X4R557_9BURK</name>
<evidence type="ECO:0000256" key="2">
    <source>
        <dbReference type="ARBA" id="ARBA00009260"/>
    </source>
</evidence>
<feature type="region of interest" description="Disordered" evidence="7">
    <location>
        <begin position="269"/>
        <end position="293"/>
    </location>
</feature>
<dbReference type="GO" id="GO:0016787">
    <property type="term" value="F:hydrolase activity"/>
    <property type="evidence" value="ECO:0007669"/>
    <property type="project" value="UniProtKB-KW"/>
</dbReference>
<reference evidence="9" key="1">
    <citation type="submission" date="2019-02" db="EMBL/GenBank/DDBJ databases">
        <title>Draft genome of the type strain Pelomonas aquatica CCUG 52575T.</title>
        <authorList>
            <person name="Gomila M."/>
            <person name="Lalucat J."/>
        </authorList>
    </citation>
    <scope>NUCLEOTIDE SEQUENCE</scope>
    <source>
        <strain evidence="9">CCUG 52575</strain>
    </source>
</reference>
<sequence length="293" mass="31688">MLAFIAADQAEAFIALVRDYALRDSPNESGAQQRRFTVERIDPAKGSAAGYVAKYVSKSIDGHGVDRDTETNEGGKSAAVRQVAWARVWNIRQFQFFGVPPITPVREFFRVAGETLPGEALPVLHAACKANDYAAWLATTEAHGLRLALEYSQRPSTRYRGETTETTKAVQGLRIDGGDLGGSLQITTRCDTWRIEPRPKTSATSAAGVSASEGLCPSWTRINNSAGLDFKGLFPDALPEGMDVWGDAGEAEEVSRTGHRYPVQDVAIGDQPARSVARRADHARTATAAEAPR</sequence>
<evidence type="ECO:0000256" key="3">
    <source>
        <dbReference type="ARBA" id="ARBA00022705"/>
    </source>
</evidence>
<organism evidence="9 10">
    <name type="scientific">Pelomonas aquatica</name>
    <dbReference type="NCBI Taxonomy" id="431058"/>
    <lineage>
        <taxon>Bacteria</taxon>
        <taxon>Pseudomonadati</taxon>
        <taxon>Pseudomonadota</taxon>
        <taxon>Betaproteobacteria</taxon>
        <taxon>Burkholderiales</taxon>
        <taxon>Sphaerotilaceae</taxon>
        <taxon>Roseateles</taxon>
    </lineage>
</organism>
<keyword evidence="4" id="KW-0540">Nuclease</keyword>